<gene>
    <name evidence="6" type="primary">groS_1</name>
    <name evidence="3" type="synonym">groES</name>
    <name evidence="3" type="synonym">groS</name>
    <name evidence="6" type="ORF">HG15A2_00440</name>
</gene>
<dbReference type="PANTHER" id="PTHR10772:SF58">
    <property type="entry name" value="CO-CHAPERONIN GROES"/>
    <property type="match status" value="1"/>
</dbReference>
<keyword evidence="7" id="KW-1185">Reference proteome</keyword>
<dbReference type="SMART" id="SM00883">
    <property type="entry name" value="Cpn10"/>
    <property type="match status" value="1"/>
</dbReference>
<comment type="subcellular location">
    <subcellularLocation>
        <location evidence="3">Cytoplasm</location>
    </subcellularLocation>
</comment>
<dbReference type="InterPro" id="IPR018369">
    <property type="entry name" value="Chaprnonin_Cpn10_CS"/>
</dbReference>
<reference evidence="6 7" key="1">
    <citation type="submission" date="2019-02" db="EMBL/GenBank/DDBJ databases">
        <title>Deep-cultivation of Planctomycetes and their phenomic and genomic characterization uncovers novel biology.</title>
        <authorList>
            <person name="Wiegand S."/>
            <person name="Jogler M."/>
            <person name="Boedeker C."/>
            <person name="Pinto D."/>
            <person name="Vollmers J."/>
            <person name="Rivas-Marin E."/>
            <person name="Kohn T."/>
            <person name="Peeters S.H."/>
            <person name="Heuer A."/>
            <person name="Rast P."/>
            <person name="Oberbeckmann S."/>
            <person name="Bunk B."/>
            <person name="Jeske O."/>
            <person name="Meyerdierks A."/>
            <person name="Storesund J.E."/>
            <person name="Kallscheuer N."/>
            <person name="Luecker S."/>
            <person name="Lage O.M."/>
            <person name="Pohl T."/>
            <person name="Merkel B.J."/>
            <person name="Hornburger P."/>
            <person name="Mueller R.-W."/>
            <person name="Bruemmer F."/>
            <person name="Labrenz M."/>
            <person name="Spormann A.M."/>
            <person name="Op den Camp H."/>
            <person name="Overmann J."/>
            <person name="Amann R."/>
            <person name="Jetten M.S.M."/>
            <person name="Mascher T."/>
            <person name="Medema M.H."/>
            <person name="Devos D.P."/>
            <person name="Kaster A.-K."/>
            <person name="Ovreas L."/>
            <person name="Rohde M."/>
            <person name="Galperin M.Y."/>
            <person name="Jogler C."/>
        </authorList>
    </citation>
    <scope>NUCLEOTIDE SEQUENCE [LARGE SCALE GENOMIC DNA]</scope>
    <source>
        <strain evidence="6 7">HG15A2</strain>
    </source>
</reference>
<dbReference type="FunFam" id="2.30.33.40:FF:000001">
    <property type="entry name" value="10 kDa chaperonin"/>
    <property type="match status" value="1"/>
</dbReference>
<proteinExistence type="inferred from homology"/>
<accession>A0A517MPG6</accession>
<comment type="subunit">
    <text evidence="3">Heptamer of 7 subunits arranged in a ring. Interacts with the chaperonin GroEL.</text>
</comment>
<organism evidence="6 7">
    <name type="scientific">Adhaeretor mobilis</name>
    <dbReference type="NCBI Taxonomy" id="1930276"/>
    <lineage>
        <taxon>Bacteria</taxon>
        <taxon>Pseudomonadati</taxon>
        <taxon>Planctomycetota</taxon>
        <taxon>Planctomycetia</taxon>
        <taxon>Pirellulales</taxon>
        <taxon>Lacipirellulaceae</taxon>
        <taxon>Adhaeretor</taxon>
    </lineage>
</organism>
<dbReference type="GO" id="GO:0051082">
    <property type="term" value="F:unfolded protein binding"/>
    <property type="evidence" value="ECO:0007669"/>
    <property type="project" value="TreeGrafter"/>
</dbReference>
<dbReference type="Gene3D" id="2.30.33.40">
    <property type="entry name" value="GroES chaperonin"/>
    <property type="match status" value="1"/>
</dbReference>
<comment type="similarity">
    <text evidence="1 3 4">Belongs to the GroES chaperonin family.</text>
</comment>
<dbReference type="GO" id="GO:0044183">
    <property type="term" value="F:protein folding chaperone"/>
    <property type="evidence" value="ECO:0007669"/>
    <property type="project" value="InterPro"/>
</dbReference>
<protein>
    <recommendedName>
        <fullName evidence="3">Co-chaperonin GroES</fullName>
    </recommendedName>
    <alternativeName>
        <fullName evidence="3">10 kDa chaperonin</fullName>
    </alternativeName>
    <alternativeName>
        <fullName evidence="3">Chaperonin-10</fullName>
        <shortName evidence="3">Cpn10</shortName>
    </alternativeName>
</protein>
<dbReference type="NCBIfam" id="NF001531">
    <property type="entry name" value="PRK00364.2-2"/>
    <property type="match status" value="1"/>
</dbReference>
<dbReference type="OrthoDB" id="9806791at2"/>
<dbReference type="RefSeq" id="WP_145056672.1">
    <property type="nucleotide sequence ID" value="NZ_CP036263.1"/>
</dbReference>
<dbReference type="SUPFAM" id="SSF50129">
    <property type="entry name" value="GroES-like"/>
    <property type="match status" value="1"/>
</dbReference>
<keyword evidence="2 3" id="KW-0143">Chaperone</keyword>
<comment type="function">
    <text evidence="3 4">Together with the chaperonin GroEL, plays an essential role in assisting protein folding. The GroEL-GroES system forms a nano-cage that allows encapsulation of the non-native substrate proteins and provides a physical environment optimized to promote and accelerate protein folding. GroES binds to the apical surface of the GroEL ring, thereby capping the opening of the GroEL channel.</text>
</comment>
<dbReference type="Pfam" id="PF00166">
    <property type="entry name" value="Cpn10"/>
    <property type="match status" value="1"/>
</dbReference>
<keyword evidence="3" id="KW-0963">Cytoplasm</keyword>
<name>A0A517MPG6_9BACT</name>
<evidence type="ECO:0000313" key="7">
    <source>
        <dbReference type="Proteomes" id="UP000319852"/>
    </source>
</evidence>
<evidence type="ECO:0000256" key="4">
    <source>
        <dbReference type="RuleBase" id="RU000535"/>
    </source>
</evidence>
<evidence type="ECO:0000313" key="6">
    <source>
        <dbReference type="EMBL" id="QDS96786.1"/>
    </source>
</evidence>
<dbReference type="Proteomes" id="UP000319852">
    <property type="component" value="Chromosome"/>
</dbReference>
<dbReference type="GO" id="GO:0046872">
    <property type="term" value="F:metal ion binding"/>
    <property type="evidence" value="ECO:0007669"/>
    <property type="project" value="TreeGrafter"/>
</dbReference>
<dbReference type="GO" id="GO:0051087">
    <property type="term" value="F:protein-folding chaperone binding"/>
    <property type="evidence" value="ECO:0007669"/>
    <property type="project" value="TreeGrafter"/>
</dbReference>
<dbReference type="GO" id="GO:0005524">
    <property type="term" value="F:ATP binding"/>
    <property type="evidence" value="ECO:0007669"/>
    <property type="project" value="InterPro"/>
</dbReference>
<evidence type="ECO:0000256" key="2">
    <source>
        <dbReference type="ARBA" id="ARBA00023186"/>
    </source>
</evidence>
<dbReference type="HAMAP" id="MF_00580">
    <property type="entry name" value="CH10"/>
    <property type="match status" value="1"/>
</dbReference>
<feature type="region of interest" description="Disordered" evidence="5">
    <location>
        <begin position="41"/>
        <end position="60"/>
    </location>
</feature>
<dbReference type="EMBL" id="CP036263">
    <property type="protein sequence ID" value="QDS96786.1"/>
    <property type="molecule type" value="Genomic_DNA"/>
</dbReference>
<dbReference type="AlphaFoldDB" id="A0A517MPG6"/>
<dbReference type="CDD" id="cd00320">
    <property type="entry name" value="cpn10"/>
    <property type="match status" value="1"/>
</dbReference>
<dbReference type="PRINTS" id="PR00297">
    <property type="entry name" value="CHAPERONIN10"/>
</dbReference>
<dbReference type="KEGG" id="amob:HG15A2_00440"/>
<evidence type="ECO:0000256" key="3">
    <source>
        <dbReference type="HAMAP-Rule" id="MF_00580"/>
    </source>
</evidence>
<dbReference type="PROSITE" id="PS00681">
    <property type="entry name" value="CHAPERONINS_CPN10"/>
    <property type="match status" value="1"/>
</dbReference>
<dbReference type="InterPro" id="IPR037124">
    <property type="entry name" value="Chaperonin_GroES_sf"/>
</dbReference>
<dbReference type="GO" id="GO:0005737">
    <property type="term" value="C:cytoplasm"/>
    <property type="evidence" value="ECO:0007669"/>
    <property type="project" value="UniProtKB-SubCell"/>
</dbReference>
<evidence type="ECO:0000256" key="5">
    <source>
        <dbReference type="SAM" id="MobiDB-lite"/>
    </source>
</evidence>
<sequence length="95" mass="10149">MKIVPLGDKLVIRRESAEEKTAGGILLPDSAKEAPQQGRVLAVGDGPQLPDGSRASHEVQEGDRVIFGSYGGTEVSIDDEELLILRADEVLAVLR</sequence>
<dbReference type="PANTHER" id="PTHR10772">
    <property type="entry name" value="10 KDA HEAT SHOCK PROTEIN"/>
    <property type="match status" value="1"/>
</dbReference>
<dbReference type="InterPro" id="IPR011032">
    <property type="entry name" value="GroES-like_sf"/>
</dbReference>
<dbReference type="InterPro" id="IPR020818">
    <property type="entry name" value="Chaperonin_GroES"/>
</dbReference>
<evidence type="ECO:0000256" key="1">
    <source>
        <dbReference type="ARBA" id="ARBA00006975"/>
    </source>
</evidence>